<feature type="domain" description="Disease resistance protein winged helix" evidence="10">
    <location>
        <begin position="433"/>
        <end position="496"/>
    </location>
</feature>
<dbReference type="Pfam" id="PF18052">
    <property type="entry name" value="Rx_N"/>
    <property type="match status" value="1"/>
</dbReference>
<keyword evidence="4" id="KW-0547">Nucleotide-binding</keyword>
<keyword evidence="14" id="KW-1185">Reference proteome</keyword>
<evidence type="ECO:0000313" key="13">
    <source>
        <dbReference type="EMBL" id="KAJ1700601.1"/>
    </source>
</evidence>
<dbReference type="Gene3D" id="3.40.50.300">
    <property type="entry name" value="P-loop containing nucleotide triphosphate hydrolases"/>
    <property type="match status" value="1"/>
</dbReference>
<dbReference type="InterPro" id="IPR055414">
    <property type="entry name" value="LRR_R13L4/SHOC2-like"/>
</dbReference>
<evidence type="ECO:0000259" key="9">
    <source>
        <dbReference type="Pfam" id="PF18052"/>
    </source>
</evidence>
<dbReference type="InterPro" id="IPR036388">
    <property type="entry name" value="WH-like_DNA-bd_sf"/>
</dbReference>
<dbReference type="InterPro" id="IPR058922">
    <property type="entry name" value="WHD_DRP"/>
</dbReference>
<dbReference type="Pfam" id="PF00931">
    <property type="entry name" value="NB-ARC"/>
    <property type="match status" value="1"/>
</dbReference>
<dbReference type="Pfam" id="PF25019">
    <property type="entry name" value="LRR_R13L1-DRL21"/>
    <property type="match status" value="1"/>
</dbReference>
<feature type="domain" description="R13L1/DRL21-like LRR repeat region" evidence="12">
    <location>
        <begin position="674"/>
        <end position="800"/>
    </location>
</feature>
<keyword evidence="3" id="KW-0677">Repeat</keyword>
<evidence type="ECO:0000256" key="1">
    <source>
        <dbReference type="ARBA" id="ARBA00008894"/>
    </source>
</evidence>
<reference evidence="13" key="1">
    <citation type="journal article" date="2022" name="Cell">
        <title>Repeat-based holocentromeres influence genome architecture and karyotype evolution.</title>
        <authorList>
            <person name="Hofstatter P.G."/>
            <person name="Thangavel G."/>
            <person name="Lux T."/>
            <person name="Neumann P."/>
            <person name="Vondrak T."/>
            <person name="Novak P."/>
            <person name="Zhang M."/>
            <person name="Costa L."/>
            <person name="Castellani M."/>
            <person name="Scott A."/>
            <person name="Toegelov H."/>
            <person name="Fuchs J."/>
            <person name="Mata-Sucre Y."/>
            <person name="Dias Y."/>
            <person name="Vanzela A.L.L."/>
            <person name="Huettel B."/>
            <person name="Almeida C.C.S."/>
            <person name="Simkova H."/>
            <person name="Souza G."/>
            <person name="Pedrosa-Harand A."/>
            <person name="Macas J."/>
            <person name="Mayer K.F.X."/>
            <person name="Houben A."/>
            <person name="Marques A."/>
        </authorList>
    </citation>
    <scope>NUCLEOTIDE SEQUENCE</scope>
    <source>
        <strain evidence="13">RhyBre1mFocal</strain>
    </source>
</reference>
<protein>
    <submittedName>
        <fullName evidence="13">Uncharacterized protein</fullName>
    </submittedName>
</protein>
<dbReference type="InterPro" id="IPR056789">
    <property type="entry name" value="LRR_R13L1-DRL21"/>
</dbReference>
<evidence type="ECO:0000259" key="12">
    <source>
        <dbReference type="Pfam" id="PF25019"/>
    </source>
</evidence>
<name>A0A9Q0HW38_9POAL</name>
<evidence type="ECO:0000256" key="5">
    <source>
        <dbReference type="ARBA" id="ARBA00022821"/>
    </source>
</evidence>
<dbReference type="GO" id="GO:0005524">
    <property type="term" value="F:ATP binding"/>
    <property type="evidence" value="ECO:0007669"/>
    <property type="project" value="UniProtKB-KW"/>
</dbReference>
<dbReference type="AlphaFoldDB" id="A0A9Q0HW38"/>
<dbReference type="InterPro" id="IPR002182">
    <property type="entry name" value="NB-ARC"/>
</dbReference>
<dbReference type="SUPFAM" id="SSF52540">
    <property type="entry name" value="P-loop containing nucleoside triphosphate hydrolases"/>
    <property type="match status" value="1"/>
</dbReference>
<dbReference type="Pfam" id="PF23559">
    <property type="entry name" value="WHD_DRP"/>
    <property type="match status" value="1"/>
</dbReference>
<dbReference type="Gene3D" id="1.10.10.10">
    <property type="entry name" value="Winged helix-like DNA-binding domain superfamily/Winged helix DNA-binding domain"/>
    <property type="match status" value="1"/>
</dbReference>
<dbReference type="Gene3D" id="1.20.5.4130">
    <property type="match status" value="1"/>
</dbReference>
<keyword evidence="2" id="KW-0433">Leucine-rich repeat</keyword>
<dbReference type="OrthoDB" id="639797at2759"/>
<dbReference type="Gene3D" id="3.80.10.10">
    <property type="entry name" value="Ribonuclease Inhibitor"/>
    <property type="match status" value="4"/>
</dbReference>
<keyword evidence="6" id="KW-0067">ATP-binding</keyword>
<evidence type="ECO:0000256" key="6">
    <source>
        <dbReference type="ARBA" id="ARBA00022840"/>
    </source>
</evidence>
<feature type="domain" description="NB-ARC" evidence="8">
    <location>
        <begin position="174"/>
        <end position="346"/>
    </location>
</feature>
<evidence type="ECO:0000313" key="14">
    <source>
        <dbReference type="Proteomes" id="UP001151287"/>
    </source>
</evidence>
<organism evidence="13 14">
    <name type="scientific">Rhynchospora breviuscula</name>
    <dbReference type="NCBI Taxonomy" id="2022672"/>
    <lineage>
        <taxon>Eukaryota</taxon>
        <taxon>Viridiplantae</taxon>
        <taxon>Streptophyta</taxon>
        <taxon>Embryophyta</taxon>
        <taxon>Tracheophyta</taxon>
        <taxon>Spermatophyta</taxon>
        <taxon>Magnoliopsida</taxon>
        <taxon>Liliopsida</taxon>
        <taxon>Poales</taxon>
        <taxon>Cyperaceae</taxon>
        <taxon>Cyperoideae</taxon>
        <taxon>Rhynchosporeae</taxon>
        <taxon>Rhynchospora</taxon>
    </lineage>
</organism>
<dbReference type="PANTHER" id="PTHR36766">
    <property type="entry name" value="PLANT BROAD-SPECTRUM MILDEW RESISTANCE PROTEIN RPW8"/>
    <property type="match status" value="1"/>
</dbReference>
<keyword evidence="5" id="KW-0611">Plant defense</keyword>
<dbReference type="InterPro" id="IPR032675">
    <property type="entry name" value="LRR_dom_sf"/>
</dbReference>
<accession>A0A9Q0HW38</accession>
<dbReference type="SUPFAM" id="SSF52058">
    <property type="entry name" value="L domain-like"/>
    <property type="match status" value="2"/>
</dbReference>
<dbReference type="GO" id="GO:0006952">
    <property type="term" value="P:defense response"/>
    <property type="evidence" value="ECO:0007669"/>
    <property type="project" value="UniProtKB-KW"/>
</dbReference>
<evidence type="ECO:0000259" key="8">
    <source>
        <dbReference type="Pfam" id="PF00931"/>
    </source>
</evidence>
<dbReference type="InterPro" id="IPR041118">
    <property type="entry name" value="Rx_N"/>
</dbReference>
<comment type="caution">
    <text evidence="13">The sequence shown here is derived from an EMBL/GenBank/DDBJ whole genome shotgun (WGS) entry which is preliminary data.</text>
</comment>
<feature type="domain" description="Disease resistance N-terminal" evidence="9">
    <location>
        <begin position="16"/>
        <end position="103"/>
    </location>
</feature>
<evidence type="ECO:0000256" key="3">
    <source>
        <dbReference type="ARBA" id="ARBA00022737"/>
    </source>
</evidence>
<evidence type="ECO:0000259" key="10">
    <source>
        <dbReference type="Pfam" id="PF23559"/>
    </source>
</evidence>
<evidence type="ECO:0000256" key="7">
    <source>
        <dbReference type="SAM" id="SignalP"/>
    </source>
</evidence>
<dbReference type="Proteomes" id="UP001151287">
    <property type="component" value="Unassembled WGS sequence"/>
</dbReference>
<feature type="signal peptide" evidence="7">
    <location>
        <begin position="1"/>
        <end position="18"/>
    </location>
</feature>
<comment type="similarity">
    <text evidence="1">Belongs to the disease resistance NB-LRR family.</text>
</comment>
<dbReference type="EMBL" id="JAMQYH010000001">
    <property type="protein sequence ID" value="KAJ1700601.1"/>
    <property type="molecule type" value="Genomic_DNA"/>
</dbReference>
<dbReference type="PANTHER" id="PTHR36766:SF64">
    <property type="entry name" value="OS12G0206100 PROTEIN"/>
    <property type="match status" value="1"/>
</dbReference>
<feature type="chain" id="PRO_5040381871" evidence="7">
    <location>
        <begin position="19"/>
        <end position="1230"/>
    </location>
</feature>
<dbReference type="GO" id="GO:0051707">
    <property type="term" value="P:response to other organism"/>
    <property type="evidence" value="ECO:0007669"/>
    <property type="project" value="UniProtKB-ARBA"/>
</dbReference>
<evidence type="ECO:0000256" key="2">
    <source>
        <dbReference type="ARBA" id="ARBA00022614"/>
    </source>
</evidence>
<dbReference type="GO" id="GO:0043531">
    <property type="term" value="F:ADP binding"/>
    <property type="evidence" value="ECO:0007669"/>
    <property type="project" value="InterPro"/>
</dbReference>
<proteinExistence type="inferred from homology"/>
<evidence type="ECO:0000256" key="4">
    <source>
        <dbReference type="ARBA" id="ARBA00022741"/>
    </source>
</evidence>
<sequence length="1230" mass="139290">MVAATVTIVGWFVSSVISKLLDKGLSYYKSQKSWQSGMKDKLERLERLQPQVETLVYAAESGNLPKDHNPALDRWLGQLQDAVEDADNVLDELEYWHLKGENKMMKFVKQATQQDDVLKRLRKVVKTFDELVAGLGTFVQVLRCLDEHVGSEVRGGMSHETGSLFPGNKFFGRQKHKQTVIDWLKSSDTKEISVFSIVGVGGVGKTAFAQNLFDHEELGCFEKIWVCVSKTFDEIAIIKKILESLTKKEPEIGTLHVAQRSLMRMLLSKKFLLVLDNVWNETDREKWENLVAPLRHGAKGSKILLTTRMNSVANMAAQVVGEPKMFLNLPGLEESESMLLFEESAFVGLDSNDYSRLQSIGNKIAKKLKGIPLVVKTIGGMLNNNLTEEYWINVSLDGALDSNKVTDGVMEAIRLSYDNLSHELKPCFRYCSLFPEEHWFNREEVVDMWIFVGLIPEGEKRQEEVANDFFETLVQKSFFEPKASYYIMHDLLHELAQILSKNECLRAVTNNPIQIPHKIRHLSLTTSDIVVLKSLEELKYLRTLLLYCDIKDAEIGNVINTALKGFKTVRYLELSSRHLSNFPESIGNLVHLRCLRITITYISKLAPCVCKLYHLQILDFTSVNGSIPSDLCKLSKLKRLYLPLHVISMLPHIGKLTSLQHLGYSVRGEVGYNISELEMMSELRDLMITNLENVRSTEEASKAKLISKQHLIRIELEWGDGNDTTEVSKNESDKEVADCLQPHHNLTNLVLHGYRSTNPPKWLEARILPNLTKINLAYCCLERLPPLGELPRLKCLILENLRALKKIGLEFYGSSRSGNPFPELETLKLIQLIQLEEWTEDIQSEKFFPRLKILVVLECSSLKKLPPIPTSLKELKLSYLQITTLPEFKQQNEGSSTNHGPRLLSTLSIIRCSRLTCLSCGFFSHSKQLASLKELEISDCVELVWLPSKGFKDLVSLKSLTIKGCTKLFLLPMFLPKDFFPRSVQQVLLKSCGDLVLSLPQLLPNLSLILLLILEDCSNLISLPSENVFRCLTSLEELELRNCRGLKSLGGLEAISSLKILTIRKCPMLATGSVLDSIEQSPRNRLLMALDQLCIDCPEYLLVMPLRNLHLTRRVILSGFHSMTTLTEEWLLQNRTSLQTLDLDGLASAESLPDSLQRLTSLRVLRLHNFVGLKRLPELPWSLEILDIDGCNEELAGRLKEGGLDYSKVGRLDLEVFGVLPQSLINELFS</sequence>
<dbReference type="PRINTS" id="PR00364">
    <property type="entry name" value="DISEASERSIST"/>
</dbReference>
<dbReference type="InterPro" id="IPR027417">
    <property type="entry name" value="P-loop_NTPase"/>
</dbReference>
<feature type="domain" description="Disease resistance R13L4/SHOC-2-like LRR" evidence="11">
    <location>
        <begin position="518"/>
        <end position="618"/>
    </location>
</feature>
<gene>
    <name evidence="13" type="ORF">LUZ63_000380</name>
</gene>
<dbReference type="Pfam" id="PF23598">
    <property type="entry name" value="LRR_14"/>
    <property type="match status" value="1"/>
</dbReference>
<evidence type="ECO:0000259" key="11">
    <source>
        <dbReference type="Pfam" id="PF23598"/>
    </source>
</evidence>
<keyword evidence="7" id="KW-0732">Signal</keyword>